<sequence>MIESASSNNSTARNAFRIAGLITLAFVGFVAYLMASEICTSSFVFLKNCQSRWSYFWEAPPNEIGDALAGVASGLALIWVVASVIIQRLELSSTVDELRASRQIEINRNALREYQIALGEFSDAFFSATSPEVMYGEWAYKPLNQDHLEHVVIRSTPDRKTDDDEFNLGVACAMITKNISKIFGNSDVLTSKPSLHLKHQQLLLSVMRLEELRNRLPYREANKLKAMKLNEAKTLLEKLLAQDELFAEKGDGK</sequence>
<feature type="transmembrane region" description="Helical" evidence="1">
    <location>
        <begin position="67"/>
        <end position="86"/>
    </location>
</feature>
<organism evidence="2 3">
    <name type="scientific">Roseovarius litorisediminis</name>
    <dbReference type="NCBI Taxonomy" id="1312363"/>
    <lineage>
        <taxon>Bacteria</taxon>
        <taxon>Pseudomonadati</taxon>
        <taxon>Pseudomonadota</taxon>
        <taxon>Alphaproteobacteria</taxon>
        <taxon>Rhodobacterales</taxon>
        <taxon>Roseobacteraceae</taxon>
        <taxon>Roseovarius</taxon>
    </lineage>
</organism>
<accession>A0A1Y5T181</accession>
<keyword evidence="1" id="KW-0472">Membrane</keyword>
<name>A0A1Y5T181_9RHOB</name>
<keyword evidence="1" id="KW-1133">Transmembrane helix</keyword>
<dbReference type="AlphaFoldDB" id="A0A1Y5T181"/>
<feature type="transmembrane region" description="Helical" evidence="1">
    <location>
        <begin position="21"/>
        <end position="47"/>
    </location>
</feature>
<evidence type="ECO:0000313" key="2">
    <source>
        <dbReference type="EMBL" id="SLN53849.1"/>
    </source>
</evidence>
<evidence type="ECO:0000313" key="3">
    <source>
        <dbReference type="Proteomes" id="UP000193827"/>
    </source>
</evidence>
<keyword evidence="1" id="KW-0812">Transmembrane</keyword>
<reference evidence="2 3" key="1">
    <citation type="submission" date="2017-03" db="EMBL/GenBank/DDBJ databases">
        <authorList>
            <person name="Afonso C.L."/>
            <person name="Miller P.J."/>
            <person name="Scott M.A."/>
            <person name="Spackman E."/>
            <person name="Goraichik I."/>
            <person name="Dimitrov K.M."/>
            <person name="Suarez D.L."/>
            <person name="Swayne D.E."/>
        </authorList>
    </citation>
    <scope>NUCLEOTIDE SEQUENCE [LARGE SCALE GENOMIC DNA]</scope>
    <source>
        <strain evidence="2 3">CECT 8287</strain>
    </source>
</reference>
<keyword evidence="3" id="KW-1185">Reference proteome</keyword>
<proteinExistence type="predicted"/>
<dbReference type="OrthoDB" id="6678638at2"/>
<evidence type="ECO:0000256" key="1">
    <source>
        <dbReference type="SAM" id="Phobius"/>
    </source>
</evidence>
<dbReference type="EMBL" id="FWFL01000007">
    <property type="protein sequence ID" value="SLN53849.1"/>
    <property type="molecule type" value="Genomic_DNA"/>
</dbReference>
<dbReference type="RefSeq" id="WP_085893084.1">
    <property type="nucleotide sequence ID" value="NZ_FWFL01000007.1"/>
</dbReference>
<dbReference type="Proteomes" id="UP000193827">
    <property type="component" value="Unassembled WGS sequence"/>
</dbReference>
<gene>
    <name evidence="2" type="ORF">PEL8287_02862</name>
</gene>
<protein>
    <submittedName>
        <fullName evidence="2">Uncharacterized protein</fullName>
    </submittedName>
</protein>